<gene>
    <name evidence="1" type="ORF">FSP39_008565</name>
</gene>
<accession>A0AA88XNL8</accession>
<proteinExistence type="predicted"/>
<dbReference type="EMBL" id="VSWD01000011">
    <property type="protein sequence ID" value="KAK3087624.1"/>
    <property type="molecule type" value="Genomic_DNA"/>
</dbReference>
<name>A0AA88XNL8_PINIB</name>
<dbReference type="Proteomes" id="UP001186944">
    <property type="component" value="Unassembled WGS sequence"/>
</dbReference>
<evidence type="ECO:0000313" key="2">
    <source>
        <dbReference type="Proteomes" id="UP001186944"/>
    </source>
</evidence>
<keyword evidence="2" id="KW-1185">Reference proteome</keyword>
<protein>
    <submittedName>
        <fullName evidence="1">Uncharacterized protein</fullName>
    </submittedName>
</protein>
<organism evidence="1 2">
    <name type="scientific">Pinctada imbricata</name>
    <name type="common">Atlantic pearl-oyster</name>
    <name type="synonym">Pinctada martensii</name>
    <dbReference type="NCBI Taxonomy" id="66713"/>
    <lineage>
        <taxon>Eukaryota</taxon>
        <taxon>Metazoa</taxon>
        <taxon>Spiralia</taxon>
        <taxon>Lophotrochozoa</taxon>
        <taxon>Mollusca</taxon>
        <taxon>Bivalvia</taxon>
        <taxon>Autobranchia</taxon>
        <taxon>Pteriomorphia</taxon>
        <taxon>Pterioida</taxon>
        <taxon>Pterioidea</taxon>
        <taxon>Pteriidae</taxon>
        <taxon>Pinctada</taxon>
    </lineage>
</organism>
<comment type="caution">
    <text evidence="1">The sequence shown here is derived from an EMBL/GenBank/DDBJ whole genome shotgun (WGS) entry which is preliminary data.</text>
</comment>
<evidence type="ECO:0000313" key="1">
    <source>
        <dbReference type="EMBL" id="KAK3087624.1"/>
    </source>
</evidence>
<dbReference type="AlphaFoldDB" id="A0AA88XNL8"/>
<reference evidence="1" key="1">
    <citation type="submission" date="2019-08" db="EMBL/GenBank/DDBJ databases">
        <title>The improved chromosome-level genome for the pearl oyster Pinctada fucata martensii using PacBio sequencing and Hi-C.</title>
        <authorList>
            <person name="Zheng Z."/>
        </authorList>
    </citation>
    <scope>NUCLEOTIDE SEQUENCE</scope>
    <source>
        <strain evidence="1">ZZ-2019</strain>
        <tissue evidence="1">Adductor muscle</tissue>
    </source>
</reference>
<sequence>MGKDRTKKIKQLIKENRPSKLKSYVKKHRIDLNGIILGKERSLLHFCCKYGTGDTFSYGESYDEWTNRIGRELLSKEK</sequence>